<proteinExistence type="predicted"/>
<keyword evidence="1" id="KW-0732">Signal</keyword>
<comment type="caution">
    <text evidence="2">The sequence shown here is derived from an EMBL/GenBank/DDBJ whole genome shotgun (WGS) entry which is preliminary data.</text>
</comment>
<accession>A0AAN9B9B6</accession>
<organism evidence="2 3">
    <name type="scientific">Littorina saxatilis</name>
    <dbReference type="NCBI Taxonomy" id="31220"/>
    <lineage>
        <taxon>Eukaryota</taxon>
        <taxon>Metazoa</taxon>
        <taxon>Spiralia</taxon>
        <taxon>Lophotrochozoa</taxon>
        <taxon>Mollusca</taxon>
        <taxon>Gastropoda</taxon>
        <taxon>Caenogastropoda</taxon>
        <taxon>Littorinimorpha</taxon>
        <taxon>Littorinoidea</taxon>
        <taxon>Littorinidae</taxon>
        <taxon>Littorina</taxon>
    </lineage>
</organism>
<dbReference type="EMBL" id="JBAMIC010000012">
    <property type="protein sequence ID" value="KAK7099535.1"/>
    <property type="molecule type" value="Genomic_DNA"/>
</dbReference>
<protein>
    <submittedName>
        <fullName evidence="2">Uncharacterized protein</fullName>
    </submittedName>
</protein>
<gene>
    <name evidence="2" type="ORF">V1264_003663</name>
</gene>
<reference evidence="2 3" key="1">
    <citation type="submission" date="2024-02" db="EMBL/GenBank/DDBJ databases">
        <title>Chromosome-scale genome assembly of the rough periwinkle Littorina saxatilis.</title>
        <authorList>
            <person name="De Jode A."/>
            <person name="Faria R."/>
            <person name="Formenti G."/>
            <person name="Sims Y."/>
            <person name="Smith T.P."/>
            <person name="Tracey A."/>
            <person name="Wood J.M.D."/>
            <person name="Zagrodzka Z.B."/>
            <person name="Johannesson K."/>
            <person name="Butlin R.K."/>
            <person name="Leder E.H."/>
        </authorList>
    </citation>
    <scope>NUCLEOTIDE SEQUENCE [LARGE SCALE GENOMIC DNA]</scope>
    <source>
        <strain evidence="2">Snail1</strain>
        <tissue evidence="2">Muscle</tissue>
    </source>
</reference>
<evidence type="ECO:0000313" key="2">
    <source>
        <dbReference type="EMBL" id="KAK7099535.1"/>
    </source>
</evidence>
<dbReference type="AlphaFoldDB" id="A0AAN9B9B6"/>
<evidence type="ECO:0000313" key="3">
    <source>
        <dbReference type="Proteomes" id="UP001374579"/>
    </source>
</evidence>
<evidence type="ECO:0000256" key="1">
    <source>
        <dbReference type="SAM" id="SignalP"/>
    </source>
</evidence>
<feature type="signal peptide" evidence="1">
    <location>
        <begin position="1"/>
        <end position="20"/>
    </location>
</feature>
<dbReference type="Proteomes" id="UP001374579">
    <property type="component" value="Unassembled WGS sequence"/>
</dbReference>
<sequence>MSRLSLCVLLFAAIVAGCWGFSTSDQTDEGPCPEPVFPCHRVPDAVCRIICWENLTSPSGKECLFQYFKHNNRVICELD</sequence>
<dbReference type="PROSITE" id="PS51257">
    <property type="entry name" value="PROKAR_LIPOPROTEIN"/>
    <property type="match status" value="1"/>
</dbReference>
<feature type="chain" id="PRO_5042881517" evidence="1">
    <location>
        <begin position="21"/>
        <end position="79"/>
    </location>
</feature>
<keyword evidence="3" id="KW-1185">Reference proteome</keyword>
<name>A0AAN9B9B6_9CAEN</name>